<dbReference type="STRING" id="555512.SAMN04487993_100626"/>
<feature type="transmembrane region" description="Helical" evidence="7">
    <location>
        <begin position="320"/>
        <end position="338"/>
    </location>
</feature>
<evidence type="ECO:0000256" key="4">
    <source>
        <dbReference type="ARBA" id="ARBA00022692"/>
    </source>
</evidence>
<feature type="transmembrane region" description="Helical" evidence="7">
    <location>
        <begin position="123"/>
        <end position="145"/>
    </location>
</feature>
<proteinExistence type="predicted"/>
<gene>
    <name evidence="9" type="ORF">SAMN04487993_100626</name>
</gene>
<dbReference type="InterPro" id="IPR035906">
    <property type="entry name" value="MetI-like_sf"/>
</dbReference>
<evidence type="ECO:0000313" key="9">
    <source>
        <dbReference type="EMBL" id="SDI51998.1"/>
    </source>
</evidence>
<sequence>MSLRALPAAVAALAVAGLVLGPVAAVLWRAGDWGRLGPGDWQALRFTLWQALLSAAVSTVLAVPLARALARRRFAGRGLLVALLGAPFILPTLVAVLGLVAVFGQNGVLNGALRAAGLPTLSIYGLHGVVLAHVFFNLPLATRLLLQGWHAIPAERFRLAASLGLSPWALFRTLEAPMLTRIAPGAFAVIFVICLSSFAVALTLGGGPRATTVELAIYQAVRFDFDLGRAALLSVVQLGLALAAGLVALRLGAGAGFGAGLDRVLPRWDARGGWSRGLDALWIGLAALFLLLPLALVAARGLPGLLLLDAGIWQAASHSLSVALASTLLCLIWALALASRWGEVVGLAGIAVSPLVLGTGLFLILQPLVNPLSLALPVTTLVNALMALPFALRILRPQAQAARQDYGRLAQALGLTPLAWLRLVLLPRLRRPLGFAAGLTAALSIGDLGVIALFANPDRATLPLQVYRLMGSYQMDAATGAALLLLVLSFGAFWLFDRGGRMGADA</sequence>
<feature type="domain" description="ABC transmembrane type-1" evidence="8">
    <location>
        <begin position="44"/>
        <end position="248"/>
    </location>
</feature>
<keyword evidence="5 7" id="KW-1133">Transmembrane helix</keyword>
<evidence type="ECO:0000256" key="5">
    <source>
        <dbReference type="ARBA" id="ARBA00022989"/>
    </source>
</evidence>
<dbReference type="Proteomes" id="UP000199093">
    <property type="component" value="Unassembled WGS sequence"/>
</dbReference>
<dbReference type="SUPFAM" id="SSF161098">
    <property type="entry name" value="MetI-like"/>
    <property type="match status" value="2"/>
</dbReference>
<reference evidence="10" key="1">
    <citation type="submission" date="2016-10" db="EMBL/GenBank/DDBJ databases">
        <authorList>
            <person name="Varghese N."/>
            <person name="Submissions S."/>
        </authorList>
    </citation>
    <scope>NUCLEOTIDE SEQUENCE [LARGE SCALE GENOMIC DNA]</scope>
    <source>
        <strain evidence="10">DSM 26424</strain>
    </source>
</reference>
<evidence type="ECO:0000256" key="1">
    <source>
        <dbReference type="ARBA" id="ARBA00004651"/>
    </source>
</evidence>
<dbReference type="PANTHER" id="PTHR30183">
    <property type="entry name" value="MOLYBDENUM TRANSPORT SYSTEM PERMEASE PROTEIN MODB"/>
    <property type="match status" value="1"/>
</dbReference>
<dbReference type="CDD" id="cd06261">
    <property type="entry name" value="TM_PBP2"/>
    <property type="match status" value="1"/>
</dbReference>
<feature type="transmembrane region" description="Helical" evidence="7">
    <location>
        <begin position="186"/>
        <end position="206"/>
    </location>
</feature>
<dbReference type="AlphaFoldDB" id="A0A1G8L8I3"/>
<feature type="transmembrane region" description="Helical" evidence="7">
    <location>
        <begin position="372"/>
        <end position="394"/>
    </location>
</feature>
<evidence type="ECO:0000256" key="6">
    <source>
        <dbReference type="ARBA" id="ARBA00023136"/>
    </source>
</evidence>
<keyword evidence="3" id="KW-1003">Cell membrane</keyword>
<keyword evidence="4 7" id="KW-0812">Transmembrane</keyword>
<dbReference type="Gene3D" id="1.10.3720.10">
    <property type="entry name" value="MetI-like"/>
    <property type="match status" value="2"/>
</dbReference>
<feature type="transmembrane region" description="Helical" evidence="7">
    <location>
        <begin position="280"/>
        <end position="299"/>
    </location>
</feature>
<feature type="transmembrane region" description="Helical" evidence="7">
    <location>
        <begin position="49"/>
        <end position="66"/>
    </location>
</feature>
<dbReference type="PANTHER" id="PTHR30183:SF9">
    <property type="entry name" value="THIAMINE TRANSPORT SYSTEM PERMEASE PROTEIN THIP"/>
    <property type="match status" value="1"/>
</dbReference>
<feature type="transmembrane region" description="Helical" evidence="7">
    <location>
        <begin position="475"/>
        <end position="496"/>
    </location>
</feature>
<dbReference type="GO" id="GO:0005886">
    <property type="term" value="C:plasma membrane"/>
    <property type="evidence" value="ECO:0007669"/>
    <property type="project" value="UniProtKB-SubCell"/>
</dbReference>
<feature type="transmembrane region" description="Helical" evidence="7">
    <location>
        <begin position="433"/>
        <end position="455"/>
    </location>
</feature>
<dbReference type="EMBL" id="FNEJ01000006">
    <property type="protein sequence ID" value="SDI51998.1"/>
    <property type="molecule type" value="Genomic_DNA"/>
</dbReference>
<organism evidence="9 10">
    <name type="scientific">Salipiger marinus</name>
    <dbReference type="NCBI Taxonomy" id="555512"/>
    <lineage>
        <taxon>Bacteria</taxon>
        <taxon>Pseudomonadati</taxon>
        <taxon>Pseudomonadota</taxon>
        <taxon>Alphaproteobacteria</taxon>
        <taxon>Rhodobacterales</taxon>
        <taxon>Roseobacteraceae</taxon>
        <taxon>Salipiger</taxon>
    </lineage>
</organism>
<evidence type="ECO:0000313" key="10">
    <source>
        <dbReference type="Proteomes" id="UP000199093"/>
    </source>
</evidence>
<feature type="transmembrane region" description="Helical" evidence="7">
    <location>
        <begin position="78"/>
        <end position="103"/>
    </location>
</feature>
<evidence type="ECO:0000259" key="8">
    <source>
        <dbReference type="PROSITE" id="PS50928"/>
    </source>
</evidence>
<feature type="transmembrane region" description="Helical" evidence="7">
    <location>
        <begin position="344"/>
        <end position="365"/>
    </location>
</feature>
<feature type="domain" description="ABC transmembrane type-1" evidence="8">
    <location>
        <begin position="312"/>
        <end position="496"/>
    </location>
</feature>
<name>A0A1G8L8I3_9RHOB</name>
<evidence type="ECO:0000256" key="3">
    <source>
        <dbReference type="ARBA" id="ARBA00022475"/>
    </source>
</evidence>
<evidence type="ECO:0000256" key="2">
    <source>
        <dbReference type="ARBA" id="ARBA00022448"/>
    </source>
</evidence>
<evidence type="ECO:0000256" key="7">
    <source>
        <dbReference type="SAM" id="Phobius"/>
    </source>
</evidence>
<comment type="subcellular location">
    <subcellularLocation>
        <location evidence="1">Cell membrane</location>
        <topology evidence="1">Multi-pass membrane protein</topology>
    </subcellularLocation>
</comment>
<dbReference type="GO" id="GO:0055085">
    <property type="term" value="P:transmembrane transport"/>
    <property type="evidence" value="ECO:0007669"/>
    <property type="project" value="InterPro"/>
</dbReference>
<keyword evidence="10" id="KW-1185">Reference proteome</keyword>
<keyword evidence="2" id="KW-0813">Transport</keyword>
<dbReference type="PROSITE" id="PS50928">
    <property type="entry name" value="ABC_TM1"/>
    <property type="match status" value="2"/>
</dbReference>
<protein>
    <submittedName>
        <fullName evidence="9">Thiamine transport system permease protein</fullName>
    </submittedName>
</protein>
<dbReference type="InterPro" id="IPR000515">
    <property type="entry name" value="MetI-like"/>
</dbReference>
<feature type="transmembrane region" description="Helical" evidence="7">
    <location>
        <begin position="227"/>
        <end position="260"/>
    </location>
</feature>
<keyword evidence="6 7" id="KW-0472">Membrane</keyword>
<accession>A0A1G8L8I3</accession>